<dbReference type="EMBL" id="CAXAMN010027017">
    <property type="protein sequence ID" value="CAK9107607.1"/>
    <property type="molecule type" value="Genomic_DNA"/>
</dbReference>
<dbReference type="SMART" id="SM00184">
    <property type="entry name" value="RING"/>
    <property type="match status" value="1"/>
</dbReference>
<gene>
    <name evidence="7" type="ORF">CCMP2556_LOCUS50209</name>
</gene>
<dbReference type="PANTHER" id="PTHR45969:SF69">
    <property type="entry name" value="FINGER DOMAIN PROTEIN, PUTATIVE (AFU_ORTHOLOGUE AFUA_3G12190)-RELATED"/>
    <property type="match status" value="1"/>
</dbReference>
<protein>
    <recommendedName>
        <fullName evidence="6">RING-type domain-containing protein</fullName>
    </recommendedName>
</protein>
<evidence type="ECO:0000256" key="1">
    <source>
        <dbReference type="ARBA" id="ARBA00022723"/>
    </source>
</evidence>
<organism evidence="7 8">
    <name type="scientific">Durusdinium trenchii</name>
    <dbReference type="NCBI Taxonomy" id="1381693"/>
    <lineage>
        <taxon>Eukaryota</taxon>
        <taxon>Sar</taxon>
        <taxon>Alveolata</taxon>
        <taxon>Dinophyceae</taxon>
        <taxon>Suessiales</taxon>
        <taxon>Symbiodiniaceae</taxon>
        <taxon>Durusdinium</taxon>
    </lineage>
</organism>
<keyword evidence="5" id="KW-0472">Membrane</keyword>
<dbReference type="Pfam" id="PF13639">
    <property type="entry name" value="zf-RING_2"/>
    <property type="match status" value="1"/>
</dbReference>
<dbReference type="InterPro" id="IPR013083">
    <property type="entry name" value="Znf_RING/FYVE/PHD"/>
</dbReference>
<dbReference type="InterPro" id="IPR001841">
    <property type="entry name" value="Znf_RING"/>
</dbReference>
<feature type="transmembrane region" description="Helical" evidence="5">
    <location>
        <begin position="6"/>
        <end position="34"/>
    </location>
</feature>
<evidence type="ECO:0000256" key="4">
    <source>
        <dbReference type="PROSITE-ProRule" id="PRU00175"/>
    </source>
</evidence>
<evidence type="ECO:0000313" key="7">
    <source>
        <dbReference type="EMBL" id="CAK9107607.1"/>
    </source>
</evidence>
<reference evidence="7 8" key="1">
    <citation type="submission" date="2024-02" db="EMBL/GenBank/DDBJ databases">
        <authorList>
            <person name="Chen Y."/>
            <person name="Shah S."/>
            <person name="Dougan E. K."/>
            <person name="Thang M."/>
            <person name="Chan C."/>
        </authorList>
    </citation>
    <scope>NUCLEOTIDE SEQUENCE [LARGE SCALE GENOMIC DNA]</scope>
</reference>
<dbReference type="PROSITE" id="PS50089">
    <property type="entry name" value="ZF_RING_2"/>
    <property type="match status" value="1"/>
</dbReference>
<evidence type="ECO:0000256" key="5">
    <source>
        <dbReference type="SAM" id="Phobius"/>
    </source>
</evidence>
<proteinExistence type="predicted"/>
<dbReference type="Gene3D" id="3.30.40.10">
    <property type="entry name" value="Zinc/RING finger domain, C3HC4 (zinc finger)"/>
    <property type="match status" value="1"/>
</dbReference>
<evidence type="ECO:0000256" key="2">
    <source>
        <dbReference type="ARBA" id="ARBA00022771"/>
    </source>
</evidence>
<name>A0ABP0S5G4_9DINO</name>
<keyword evidence="2 4" id="KW-0863">Zinc-finger</keyword>
<keyword evidence="5" id="KW-0812">Transmembrane</keyword>
<evidence type="ECO:0000259" key="6">
    <source>
        <dbReference type="PROSITE" id="PS50089"/>
    </source>
</evidence>
<evidence type="ECO:0000313" key="8">
    <source>
        <dbReference type="Proteomes" id="UP001642484"/>
    </source>
</evidence>
<keyword evidence="1" id="KW-0479">Metal-binding</keyword>
<comment type="caution">
    <text evidence="7">The sequence shown here is derived from an EMBL/GenBank/DDBJ whole genome shotgun (WGS) entry which is preliminary data.</text>
</comment>
<dbReference type="Proteomes" id="UP001642484">
    <property type="component" value="Unassembled WGS sequence"/>
</dbReference>
<keyword evidence="5" id="KW-1133">Transmembrane helix</keyword>
<feature type="domain" description="RING-type" evidence="6">
    <location>
        <begin position="84"/>
        <end position="135"/>
    </location>
</feature>
<sequence length="164" mass="18421">MLRAQLFVPLVFAAVIAGMFLLSALISYGFHLLGINFQEDPSRRGSTLDRRPLTEKQQKALEEEIQAHLPDVFVSASGGEEMTCPVCLDVIQADEPAKQLQCKHYYHSSCLIAWCTKKIQKECINQTTIQCPICRSPHPLDNIDEQPELAQQLGRSLEIVEEVV</sequence>
<dbReference type="PANTHER" id="PTHR45969">
    <property type="entry name" value="RING ZINC FINGER PROTEIN-RELATED"/>
    <property type="match status" value="1"/>
</dbReference>
<accession>A0ABP0S5G4</accession>
<dbReference type="SUPFAM" id="SSF57850">
    <property type="entry name" value="RING/U-box"/>
    <property type="match status" value="1"/>
</dbReference>
<evidence type="ECO:0000256" key="3">
    <source>
        <dbReference type="ARBA" id="ARBA00022833"/>
    </source>
</evidence>
<keyword evidence="8" id="KW-1185">Reference proteome</keyword>
<keyword evidence="3" id="KW-0862">Zinc</keyword>